<dbReference type="AlphaFoldDB" id="A0A6J4I1A2"/>
<protein>
    <submittedName>
        <fullName evidence="1">Uncharacterized protein</fullName>
    </submittedName>
</protein>
<proteinExistence type="predicted"/>
<accession>A0A6J4I1A2</accession>
<evidence type="ECO:0000313" key="1">
    <source>
        <dbReference type="EMBL" id="CAA9237203.1"/>
    </source>
</evidence>
<gene>
    <name evidence="1" type="ORF">AVDCRST_MAG92-1318</name>
</gene>
<reference evidence="1" key="1">
    <citation type="submission" date="2020-02" db="EMBL/GenBank/DDBJ databases">
        <authorList>
            <person name="Meier V. D."/>
        </authorList>
    </citation>
    <scope>NUCLEOTIDE SEQUENCE</scope>
    <source>
        <strain evidence="1">AVDCRST_MAG92</strain>
    </source>
</reference>
<sequence>MKEQSLFFVCASTITCVDSRASSLVLLRYLCVCDRLTSNLGKKAARCDRLEAEYLAGRRS</sequence>
<organism evidence="1">
    <name type="scientific">uncultured Coleofasciculus sp</name>
    <dbReference type="NCBI Taxonomy" id="1267456"/>
    <lineage>
        <taxon>Bacteria</taxon>
        <taxon>Bacillati</taxon>
        <taxon>Cyanobacteriota</taxon>
        <taxon>Cyanophyceae</taxon>
        <taxon>Coleofasciculales</taxon>
        <taxon>Coleofasciculaceae</taxon>
        <taxon>Coleofasciculus</taxon>
        <taxon>environmental samples</taxon>
    </lineage>
</organism>
<dbReference type="EMBL" id="CADCTM010000184">
    <property type="protein sequence ID" value="CAA9237203.1"/>
    <property type="molecule type" value="Genomic_DNA"/>
</dbReference>
<name>A0A6J4I1A2_9CYAN</name>